<organism evidence="2 3">
    <name type="scientific">Musa troglodytarum</name>
    <name type="common">fe'i banana</name>
    <dbReference type="NCBI Taxonomy" id="320322"/>
    <lineage>
        <taxon>Eukaryota</taxon>
        <taxon>Viridiplantae</taxon>
        <taxon>Streptophyta</taxon>
        <taxon>Embryophyta</taxon>
        <taxon>Tracheophyta</taxon>
        <taxon>Spermatophyta</taxon>
        <taxon>Magnoliopsida</taxon>
        <taxon>Liliopsida</taxon>
        <taxon>Zingiberales</taxon>
        <taxon>Musaceae</taxon>
        <taxon>Musa</taxon>
    </lineage>
</organism>
<dbReference type="Proteomes" id="UP001055439">
    <property type="component" value="Chromosome 10"/>
</dbReference>
<name>A0A9E7JGU1_9LILI</name>
<proteinExistence type="predicted"/>
<reference evidence="2" key="1">
    <citation type="submission" date="2022-05" db="EMBL/GenBank/DDBJ databases">
        <title>The Musa troglodytarum L. genome provides insights into the mechanism of non-climacteric behaviour and enrichment of carotenoids.</title>
        <authorList>
            <person name="Wang J."/>
        </authorList>
    </citation>
    <scope>NUCLEOTIDE SEQUENCE</scope>
    <source>
        <tissue evidence="2">Leaf</tissue>
    </source>
</reference>
<evidence type="ECO:0000313" key="3">
    <source>
        <dbReference type="Proteomes" id="UP001055439"/>
    </source>
</evidence>
<sequence length="124" mass="14273">MWIQCKYKYGKPEFVVTVSEDPIHSAQQPALSGAWAPSPSVRPQAILKVSLHSQSVVYISQGLYCYEGFGSRLCLFVDYHDPFSQEGEEWWDMEVFLLGFFCMFIDSIFSFLFGCVDYILIMEV</sequence>
<evidence type="ECO:0000313" key="2">
    <source>
        <dbReference type="EMBL" id="URD80297.1"/>
    </source>
</evidence>
<gene>
    <name evidence="2" type="ORF">MUK42_10670</name>
</gene>
<keyword evidence="1" id="KW-0812">Transmembrane</keyword>
<accession>A0A9E7JGU1</accession>
<evidence type="ECO:0000256" key="1">
    <source>
        <dbReference type="SAM" id="Phobius"/>
    </source>
</evidence>
<keyword evidence="3" id="KW-1185">Reference proteome</keyword>
<protein>
    <submittedName>
        <fullName evidence="2">Uncharacterized protein</fullName>
    </submittedName>
</protein>
<feature type="transmembrane region" description="Helical" evidence="1">
    <location>
        <begin position="95"/>
        <end position="121"/>
    </location>
</feature>
<dbReference type="EMBL" id="CP097503">
    <property type="protein sequence ID" value="URD80297.1"/>
    <property type="molecule type" value="Genomic_DNA"/>
</dbReference>
<keyword evidence="1" id="KW-0472">Membrane</keyword>
<keyword evidence="1" id="KW-1133">Transmembrane helix</keyword>
<dbReference type="AlphaFoldDB" id="A0A9E7JGU1"/>